<feature type="chain" id="PRO_5043449834" evidence="1">
    <location>
        <begin position="21"/>
        <end position="206"/>
    </location>
</feature>
<name>A0AAV2QI73_MEGNR</name>
<sequence>MRLLLLVFVVIAQLGHEVKADNSRALCSKRKYVEGKKKKQIMFLKTKSDDYGLVNEKEYLVGKHSKDFEYLQVSVQFGAYWFYKKVSATALGIPDDDKWHQLWFDLEPSDAAGLDDWHVHVNVDGKIKANIDTGYKWHWSGNHPKSFYIYAAGKSTWIPYANATVCNIVEASLPKMSPYGRSTGTSVNSAWLVVLIPSILSLTVKL</sequence>
<organism evidence="2 3">
    <name type="scientific">Meganyctiphanes norvegica</name>
    <name type="common">Northern krill</name>
    <name type="synonym">Thysanopoda norvegica</name>
    <dbReference type="NCBI Taxonomy" id="48144"/>
    <lineage>
        <taxon>Eukaryota</taxon>
        <taxon>Metazoa</taxon>
        <taxon>Ecdysozoa</taxon>
        <taxon>Arthropoda</taxon>
        <taxon>Crustacea</taxon>
        <taxon>Multicrustacea</taxon>
        <taxon>Malacostraca</taxon>
        <taxon>Eumalacostraca</taxon>
        <taxon>Eucarida</taxon>
        <taxon>Euphausiacea</taxon>
        <taxon>Euphausiidae</taxon>
        <taxon>Meganyctiphanes</taxon>
    </lineage>
</organism>
<accession>A0AAV2QI73</accession>
<proteinExistence type="predicted"/>
<keyword evidence="3" id="KW-1185">Reference proteome</keyword>
<feature type="signal peptide" evidence="1">
    <location>
        <begin position="1"/>
        <end position="20"/>
    </location>
</feature>
<gene>
    <name evidence="2" type="ORF">MNOR_LOCUS13311</name>
</gene>
<dbReference type="Proteomes" id="UP001497623">
    <property type="component" value="Unassembled WGS sequence"/>
</dbReference>
<dbReference type="AlphaFoldDB" id="A0AAV2QI73"/>
<dbReference type="EMBL" id="CAXKWB010007578">
    <property type="protein sequence ID" value="CAL4087799.1"/>
    <property type="molecule type" value="Genomic_DNA"/>
</dbReference>
<reference evidence="2 3" key="1">
    <citation type="submission" date="2024-05" db="EMBL/GenBank/DDBJ databases">
        <authorList>
            <person name="Wallberg A."/>
        </authorList>
    </citation>
    <scope>NUCLEOTIDE SEQUENCE [LARGE SCALE GENOMIC DNA]</scope>
</reference>
<evidence type="ECO:0000313" key="2">
    <source>
        <dbReference type="EMBL" id="CAL4087799.1"/>
    </source>
</evidence>
<protein>
    <submittedName>
        <fullName evidence="2">Uncharacterized protein</fullName>
    </submittedName>
</protein>
<evidence type="ECO:0000256" key="1">
    <source>
        <dbReference type="SAM" id="SignalP"/>
    </source>
</evidence>
<comment type="caution">
    <text evidence="2">The sequence shown here is derived from an EMBL/GenBank/DDBJ whole genome shotgun (WGS) entry which is preliminary data.</text>
</comment>
<keyword evidence="1" id="KW-0732">Signal</keyword>
<evidence type="ECO:0000313" key="3">
    <source>
        <dbReference type="Proteomes" id="UP001497623"/>
    </source>
</evidence>